<name>A0A0D2FLQ6_9EURO</name>
<keyword evidence="3" id="KW-1185">Reference proteome</keyword>
<sequence>MASNDCKTYHQSRRPSYDRAEKAREQLLFRGARISGPAVQQHLERSKAIDDEWRRQRLRSSGSDTLTTSTTSISDISLESMHNYGDSWFENLNALSMEYNRQKAAKSAAKTRSGPVTEAVPAMHGYGDSWFENLNAQREEYEHRKSEELERSAHQMHNYGTDWFEQFEPMWEDWQHTKMDADNVKGLSLVIQDSDDESCEIGQ</sequence>
<proteinExistence type="predicted"/>
<dbReference type="OrthoDB" id="4147329at2759"/>
<dbReference type="VEuPathDB" id="FungiDB:Z518_08860"/>
<accession>A0A0D2FLQ6</accession>
<dbReference type="HOGENOM" id="CLU_1454421_0_0_1"/>
<gene>
    <name evidence="2" type="ORF">Z518_08860</name>
</gene>
<feature type="region of interest" description="Disordered" evidence="1">
    <location>
        <begin position="1"/>
        <end position="21"/>
    </location>
</feature>
<dbReference type="RefSeq" id="XP_013270053.1">
    <property type="nucleotide sequence ID" value="XM_013414599.1"/>
</dbReference>
<dbReference type="GeneID" id="25296931"/>
<protein>
    <submittedName>
        <fullName evidence="2">Uncharacterized protein</fullName>
    </submittedName>
</protein>
<evidence type="ECO:0000313" key="3">
    <source>
        <dbReference type="Proteomes" id="UP000053617"/>
    </source>
</evidence>
<dbReference type="AlphaFoldDB" id="A0A0D2FLQ6"/>
<dbReference type="Proteomes" id="UP000053617">
    <property type="component" value="Unassembled WGS sequence"/>
</dbReference>
<reference evidence="2 3" key="1">
    <citation type="submission" date="2015-01" db="EMBL/GenBank/DDBJ databases">
        <title>The Genome Sequence of Rhinocladiella mackenzie CBS 650.93.</title>
        <authorList>
            <consortium name="The Broad Institute Genomics Platform"/>
            <person name="Cuomo C."/>
            <person name="de Hoog S."/>
            <person name="Gorbushina A."/>
            <person name="Stielow B."/>
            <person name="Teixiera M."/>
            <person name="Abouelleil A."/>
            <person name="Chapman S.B."/>
            <person name="Priest M."/>
            <person name="Young S.K."/>
            <person name="Wortman J."/>
            <person name="Nusbaum C."/>
            <person name="Birren B."/>
        </authorList>
    </citation>
    <scope>NUCLEOTIDE SEQUENCE [LARGE SCALE GENOMIC DNA]</scope>
    <source>
        <strain evidence="2 3">CBS 650.93</strain>
    </source>
</reference>
<evidence type="ECO:0000313" key="2">
    <source>
        <dbReference type="EMBL" id="KIX02917.1"/>
    </source>
</evidence>
<evidence type="ECO:0000256" key="1">
    <source>
        <dbReference type="SAM" id="MobiDB-lite"/>
    </source>
</evidence>
<dbReference type="EMBL" id="KN847480">
    <property type="protein sequence ID" value="KIX02917.1"/>
    <property type="molecule type" value="Genomic_DNA"/>
</dbReference>
<organism evidence="2 3">
    <name type="scientific">Rhinocladiella mackenziei CBS 650.93</name>
    <dbReference type="NCBI Taxonomy" id="1442369"/>
    <lineage>
        <taxon>Eukaryota</taxon>
        <taxon>Fungi</taxon>
        <taxon>Dikarya</taxon>
        <taxon>Ascomycota</taxon>
        <taxon>Pezizomycotina</taxon>
        <taxon>Eurotiomycetes</taxon>
        <taxon>Chaetothyriomycetidae</taxon>
        <taxon>Chaetothyriales</taxon>
        <taxon>Herpotrichiellaceae</taxon>
        <taxon>Rhinocladiella</taxon>
    </lineage>
</organism>